<dbReference type="SUPFAM" id="SSF51556">
    <property type="entry name" value="Metallo-dependent hydrolases"/>
    <property type="match status" value="1"/>
</dbReference>
<accession>A0A923RVL0</accession>
<evidence type="ECO:0000313" key="3">
    <source>
        <dbReference type="Proteomes" id="UP000606499"/>
    </source>
</evidence>
<protein>
    <submittedName>
        <fullName evidence="2">Amidohydrolase</fullName>
    </submittedName>
</protein>
<reference evidence="2" key="1">
    <citation type="submission" date="2020-08" db="EMBL/GenBank/DDBJ databases">
        <title>Genome public.</title>
        <authorList>
            <person name="Liu C."/>
            <person name="Sun Q."/>
        </authorList>
    </citation>
    <scope>NUCLEOTIDE SEQUENCE</scope>
    <source>
        <strain evidence="2">NSJ-28</strain>
    </source>
</reference>
<evidence type="ECO:0000313" key="2">
    <source>
        <dbReference type="EMBL" id="MBC5725038.1"/>
    </source>
</evidence>
<dbReference type="CDD" id="cd01300">
    <property type="entry name" value="YtcJ_like"/>
    <property type="match status" value="1"/>
</dbReference>
<dbReference type="Proteomes" id="UP000606499">
    <property type="component" value="Unassembled WGS sequence"/>
</dbReference>
<dbReference type="RefSeq" id="WP_147573855.1">
    <property type="nucleotide sequence ID" value="NZ_JACOPL010000004.1"/>
</dbReference>
<evidence type="ECO:0000259" key="1">
    <source>
        <dbReference type="Pfam" id="PF07969"/>
    </source>
</evidence>
<dbReference type="InterPro" id="IPR033932">
    <property type="entry name" value="YtcJ-like"/>
</dbReference>
<gene>
    <name evidence="2" type="ORF">H8S45_06150</name>
</gene>
<dbReference type="Gene3D" id="3.20.20.140">
    <property type="entry name" value="Metal-dependent hydrolases"/>
    <property type="match status" value="1"/>
</dbReference>
<dbReference type="Gene3D" id="3.10.310.70">
    <property type="match status" value="1"/>
</dbReference>
<feature type="domain" description="Amidohydrolase 3" evidence="1">
    <location>
        <begin position="47"/>
        <end position="525"/>
    </location>
</feature>
<dbReference type="PANTHER" id="PTHR22642">
    <property type="entry name" value="IMIDAZOLONEPROPIONASE"/>
    <property type="match status" value="1"/>
</dbReference>
<dbReference type="InterPro" id="IPR013108">
    <property type="entry name" value="Amidohydro_3"/>
</dbReference>
<dbReference type="InterPro" id="IPR032466">
    <property type="entry name" value="Metal_Hydrolase"/>
</dbReference>
<sequence length="527" mass="57496">MKTLYYGGPIRTMESGGLAEALLVENGVIAAVGTREKLAAWARGAAEIDLDGRALLPAFLDAHGHFSGAAQALLQVPLEEAASLDEIGQALSHFITANKIPDGQWVVGKSYDQNTLAERRHPTRALLDRVSAAHPIMVVHQSGHMGVFNSLALELLGVKVDTPAPAGGIIGTENGVLTGYMEENAFLQYQQQVPMPDMEDLMEAYRRVQEQYASYGVTIVQEGMMPESLIPMYQTLLAHRLLTLDVVAYPPVDAWDEVSAAFPEAVRRYHCHFKLGGCKIFLDGSPQGRTAWMRTPYQGAEDGYRGYGTMSGQAVQEALVTAYHGGLQVLAHCNGDAAAEQFLQAVAAVEREFPDFRGLRPVMIHAQLLGLDQMEAVKRTGVLPSFFVAHVYRWGEVHIRNFGLARAQHISPARAALEQGIPFTFHQDTPVLPPDMLGTVWCAVNRLMESGAVLGADQRIPVEDALRAVTVHAAYQYFEEARRGSLRPGKAADLVLLDADPLAVGPDALRRVRVLETVKAGETIYRA</sequence>
<dbReference type="PANTHER" id="PTHR22642:SF2">
    <property type="entry name" value="PROTEIN LONG AFTER FAR-RED 3"/>
    <property type="match status" value="1"/>
</dbReference>
<comment type="caution">
    <text evidence="2">The sequence shown here is derived from an EMBL/GenBank/DDBJ whole genome shotgun (WGS) entry which is preliminary data.</text>
</comment>
<dbReference type="Pfam" id="PF07969">
    <property type="entry name" value="Amidohydro_3"/>
    <property type="match status" value="1"/>
</dbReference>
<dbReference type="GO" id="GO:0016810">
    <property type="term" value="F:hydrolase activity, acting on carbon-nitrogen (but not peptide) bonds"/>
    <property type="evidence" value="ECO:0007669"/>
    <property type="project" value="InterPro"/>
</dbReference>
<dbReference type="EMBL" id="JACOPL010000004">
    <property type="protein sequence ID" value="MBC5725038.1"/>
    <property type="molecule type" value="Genomic_DNA"/>
</dbReference>
<dbReference type="Gene3D" id="2.30.40.10">
    <property type="entry name" value="Urease, subunit C, domain 1"/>
    <property type="match status" value="1"/>
</dbReference>
<keyword evidence="3" id="KW-1185">Reference proteome</keyword>
<proteinExistence type="predicted"/>
<dbReference type="SUPFAM" id="SSF51338">
    <property type="entry name" value="Composite domain of metallo-dependent hydrolases"/>
    <property type="match status" value="1"/>
</dbReference>
<organism evidence="2 3">
    <name type="scientific">Agathobaculum faecis</name>
    <dbReference type="NCBI Taxonomy" id="2763013"/>
    <lineage>
        <taxon>Bacteria</taxon>
        <taxon>Bacillati</taxon>
        <taxon>Bacillota</taxon>
        <taxon>Clostridia</taxon>
        <taxon>Eubacteriales</taxon>
        <taxon>Butyricicoccaceae</taxon>
        <taxon>Agathobaculum</taxon>
    </lineage>
</organism>
<name>A0A923RVL0_9FIRM</name>
<dbReference type="InterPro" id="IPR011059">
    <property type="entry name" value="Metal-dep_hydrolase_composite"/>
</dbReference>
<dbReference type="AlphaFoldDB" id="A0A923RVL0"/>